<dbReference type="InterPro" id="IPR005297">
    <property type="entry name" value="Lipoprotein_repeat"/>
</dbReference>
<feature type="region of interest" description="Disordered" evidence="1">
    <location>
        <begin position="155"/>
        <end position="216"/>
    </location>
</feature>
<feature type="chain" id="PRO_5031423753" evidence="2">
    <location>
        <begin position="26"/>
        <end position="216"/>
    </location>
</feature>
<keyword evidence="4" id="KW-1185">Reference proteome</keyword>
<dbReference type="PANTHER" id="PTHR39335:SF1">
    <property type="entry name" value="BLL4220 PROTEIN"/>
    <property type="match status" value="1"/>
</dbReference>
<organism evidence="3 4">
    <name type="scientific">Actinophytocola algeriensis</name>
    <dbReference type="NCBI Taxonomy" id="1768010"/>
    <lineage>
        <taxon>Bacteria</taxon>
        <taxon>Bacillati</taxon>
        <taxon>Actinomycetota</taxon>
        <taxon>Actinomycetes</taxon>
        <taxon>Pseudonocardiales</taxon>
        <taxon>Pseudonocardiaceae</taxon>
    </lineage>
</organism>
<dbReference type="EMBL" id="JACHJQ010000004">
    <property type="protein sequence ID" value="MBB4908082.1"/>
    <property type="molecule type" value="Genomic_DNA"/>
</dbReference>
<feature type="compositionally biased region" description="Low complexity" evidence="1">
    <location>
        <begin position="186"/>
        <end position="206"/>
    </location>
</feature>
<name>A0A7W7VF94_9PSEU</name>
<dbReference type="RefSeq" id="WP_184812192.1">
    <property type="nucleotide sequence ID" value="NZ_JACHJQ010000004.1"/>
</dbReference>
<evidence type="ECO:0000256" key="1">
    <source>
        <dbReference type="SAM" id="MobiDB-lite"/>
    </source>
</evidence>
<reference evidence="3 4" key="1">
    <citation type="submission" date="2020-08" db="EMBL/GenBank/DDBJ databases">
        <title>Genomic Encyclopedia of Type Strains, Phase III (KMG-III): the genomes of soil and plant-associated and newly described type strains.</title>
        <authorList>
            <person name="Whitman W."/>
        </authorList>
    </citation>
    <scope>NUCLEOTIDE SEQUENCE [LARGE SCALE GENOMIC DNA]</scope>
    <source>
        <strain evidence="3 4">CECT 8960</strain>
    </source>
</reference>
<dbReference type="GO" id="GO:0043448">
    <property type="term" value="P:alkane catabolic process"/>
    <property type="evidence" value="ECO:0007669"/>
    <property type="project" value="TreeGrafter"/>
</dbReference>
<dbReference type="PANTHER" id="PTHR39335">
    <property type="entry name" value="BLL4220 PROTEIN"/>
    <property type="match status" value="1"/>
</dbReference>
<evidence type="ECO:0000256" key="2">
    <source>
        <dbReference type="SAM" id="SignalP"/>
    </source>
</evidence>
<evidence type="ECO:0000313" key="4">
    <source>
        <dbReference type="Proteomes" id="UP000520767"/>
    </source>
</evidence>
<keyword evidence="2" id="KW-0732">Signal</keyword>
<comment type="caution">
    <text evidence="3">The sequence shown here is derived from an EMBL/GenBank/DDBJ whole genome shotgun (WGS) entry which is preliminary data.</text>
</comment>
<keyword evidence="3" id="KW-0449">Lipoprotein</keyword>
<accession>A0A7W7VF94</accession>
<dbReference type="AlphaFoldDB" id="A0A7W7VF94"/>
<gene>
    <name evidence="3" type="ORF">FHR82_004324</name>
</gene>
<sequence length="216" mass="22256">MARTHVVLPVVAGLTLLAGCGAAPATSARLEAAAAPAVPARPVSLTVAEVPGLGDVLTTEDGRTLYLFTQDSTAPSATTCLDECAQKWPPLMATGGIRVTGAEQRLVGTLIRPEGGTQVTVGGWPLYTFAQDTTPGQAEGQGVLGTWFAVTPEGEKAGVPAPVEFGRRTSPASVRRSPTGRGARCTSSPRTAPTRRGPPATASARRPGLHSWRPAR</sequence>
<proteinExistence type="predicted"/>
<evidence type="ECO:0000313" key="3">
    <source>
        <dbReference type="EMBL" id="MBB4908082.1"/>
    </source>
</evidence>
<protein>
    <submittedName>
        <fullName evidence="3">Putative lipoprotein with Yx(FWY)xxD motif</fullName>
    </submittedName>
</protein>
<dbReference type="Proteomes" id="UP000520767">
    <property type="component" value="Unassembled WGS sequence"/>
</dbReference>
<feature type="signal peptide" evidence="2">
    <location>
        <begin position="1"/>
        <end position="25"/>
    </location>
</feature>
<dbReference type="PROSITE" id="PS51257">
    <property type="entry name" value="PROKAR_LIPOPROTEIN"/>
    <property type="match status" value="1"/>
</dbReference>
<dbReference type="Pfam" id="PF03640">
    <property type="entry name" value="Lipoprotein_15"/>
    <property type="match status" value="2"/>
</dbReference>